<evidence type="ECO:0008006" key="4">
    <source>
        <dbReference type="Google" id="ProtNLM"/>
    </source>
</evidence>
<dbReference type="KEGG" id="sper:EW093_06045"/>
<reference evidence="2 3" key="1">
    <citation type="submission" date="2019-02" db="EMBL/GenBank/DDBJ databases">
        <authorList>
            <person name="Fomenkov A."/>
            <person name="Dubinina G."/>
            <person name="Grabovich M."/>
            <person name="Vincze T."/>
            <person name="Roberts R.J."/>
        </authorList>
    </citation>
    <scope>NUCLEOTIDE SEQUENCE [LARGE SCALE GENOMIC DNA]</scope>
    <source>
        <strain evidence="2 3">P</strain>
    </source>
</reference>
<dbReference type="SUPFAM" id="SSF75138">
    <property type="entry name" value="HprK N-terminal domain-like"/>
    <property type="match status" value="1"/>
</dbReference>
<protein>
    <recommendedName>
        <fullName evidence="4">DRTGG domain-containing protein</fullName>
    </recommendedName>
</protein>
<proteinExistence type="predicted"/>
<dbReference type="Gene3D" id="3.40.1390.20">
    <property type="entry name" value="HprK N-terminal domain-like"/>
    <property type="match status" value="1"/>
</dbReference>
<evidence type="ECO:0000313" key="2">
    <source>
        <dbReference type="EMBL" id="QEN04279.1"/>
    </source>
</evidence>
<dbReference type="Proteomes" id="UP000323824">
    <property type="component" value="Chromosome"/>
</dbReference>
<dbReference type="InterPro" id="IPR028979">
    <property type="entry name" value="Ser_kin/Pase_Hpr-like_N_sf"/>
</dbReference>
<dbReference type="RefSeq" id="WP_149567527.1">
    <property type="nucleotide sequence ID" value="NZ_CP035807.1"/>
</dbReference>
<accession>A0A5C1QBN2</accession>
<keyword evidence="3" id="KW-1185">Reference proteome</keyword>
<organism evidence="2 3">
    <name type="scientific">Thiospirochaeta perfilievii</name>
    <dbReference type="NCBI Taxonomy" id="252967"/>
    <lineage>
        <taxon>Bacteria</taxon>
        <taxon>Pseudomonadati</taxon>
        <taxon>Spirochaetota</taxon>
        <taxon>Spirochaetia</taxon>
        <taxon>Spirochaetales</taxon>
        <taxon>Spirochaetaceae</taxon>
        <taxon>Thiospirochaeta</taxon>
    </lineage>
</organism>
<reference evidence="2 3" key="2">
    <citation type="submission" date="2019-09" db="EMBL/GenBank/DDBJ databases">
        <title>Complete Genome Sequence and Methylome Analysis of free living Spirochaetas.</title>
        <authorList>
            <person name="Leshcheva N."/>
            <person name="Mikheeva N."/>
        </authorList>
    </citation>
    <scope>NUCLEOTIDE SEQUENCE [LARGE SCALE GENOMIC DNA]</scope>
    <source>
        <strain evidence="2 3">P</strain>
    </source>
</reference>
<evidence type="ECO:0000256" key="1">
    <source>
        <dbReference type="ARBA" id="ARBA00011643"/>
    </source>
</evidence>
<name>A0A5C1QBN2_9SPIO</name>
<gene>
    <name evidence="2" type="ORF">EW093_06045</name>
</gene>
<dbReference type="AlphaFoldDB" id="A0A5C1QBN2"/>
<dbReference type="OrthoDB" id="9800390at2"/>
<evidence type="ECO:0000313" key="3">
    <source>
        <dbReference type="Proteomes" id="UP000323824"/>
    </source>
</evidence>
<dbReference type="EMBL" id="CP035807">
    <property type="protein sequence ID" value="QEN04279.1"/>
    <property type="molecule type" value="Genomic_DNA"/>
</dbReference>
<sequence length="111" mass="12168">MIVNELAKFIGGQVLTGDGEHRVKTAFASDLMSDVLTMDEEDLVLITGLCTQQVIRTAEMSDIETVIFARGKSVTQDIIDLAVEHEITLISSDLSVFKLCGLLYGKLESVY</sequence>
<comment type="subunit">
    <text evidence="1">Homohexamer.</text>
</comment>